<dbReference type="PANTHER" id="PTHR30472">
    <property type="entry name" value="FERRIC ENTEROBACTIN TRANSPORT SYSTEM PERMEASE PROTEIN"/>
    <property type="match status" value="1"/>
</dbReference>
<dbReference type="Pfam" id="PF01032">
    <property type="entry name" value="FecCD"/>
    <property type="match status" value="1"/>
</dbReference>
<feature type="transmembrane region" description="Helical" evidence="8">
    <location>
        <begin position="139"/>
        <end position="158"/>
    </location>
</feature>
<comment type="subcellular location">
    <subcellularLocation>
        <location evidence="1">Cell membrane</location>
        <topology evidence="1">Multi-pass membrane protein</topology>
    </subcellularLocation>
</comment>
<dbReference type="PANTHER" id="PTHR30472:SF24">
    <property type="entry name" value="FERRIC ENTEROBACTIN TRANSPORT SYSTEM PERMEASE PROTEIN FEPG"/>
    <property type="match status" value="1"/>
</dbReference>
<comment type="caution">
    <text evidence="9">The sequence shown here is derived from an EMBL/GenBank/DDBJ whole genome shotgun (WGS) entry which is preliminary data.</text>
</comment>
<keyword evidence="6 8" id="KW-1133">Transmembrane helix</keyword>
<name>A0A9W6PSY6_9ACTN</name>
<protein>
    <submittedName>
        <fullName evidence="9">ABC transporter permease</fullName>
    </submittedName>
</protein>
<feature type="transmembrane region" description="Helical" evidence="8">
    <location>
        <begin position="170"/>
        <end position="190"/>
    </location>
</feature>
<dbReference type="CDD" id="cd06550">
    <property type="entry name" value="TM_ABC_iron-siderophores_like"/>
    <property type="match status" value="1"/>
</dbReference>
<sequence length="352" mass="35085">MRRQAVSTVSRAHPAAGTLVVGGGAVAFVVRRRSAVVGAVLAALTAAAAVVSLGVGSTFIPPAEVVRALAGDGPFTVVVQDLRMPRIAVGLAVGALLGLSGALLQSISRNPLASPDVVGVTQGAGLAATVAMSAGLGTAWLGAGALLGGLAAAAAVFALSLRYGLAAHRFVLCGVAVAVALKALTEVVIVDADPIEGQRAQVWLAGSLGGLGYAEARVLAVPLLLALPVLLWAGRAMDTTALDDDVARGLGVRVVGRRIVLGAVAVLLAALATSQAGAVDFVALAAPQLARRLVRAERPPLACAALTGALLTVVADLVARSAFAPVQLPVGVLTAALGGPYLLWLLVRRKNA</sequence>
<evidence type="ECO:0000313" key="10">
    <source>
        <dbReference type="Proteomes" id="UP001165124"/>
    </source>
</evidence>
<dbReference type="InterPro" id="IPR037294">
    <property type="entry name" value="ABC_BtuC-like"/>
</dbReference>
<feature type="transmembrane region" description="Helical" evidence="8">
    <location>
        <begin position="36"/>
        <end position="60"/>
    </location>
</feature>
<dbReference type="Gene3D" id="1.10.3470.10">
    <property type="entry name" value="ABC transporter involved in vitamin B12 uptake, BtuC"/>
    <property type="match status" value="1"/>
</dbReference>
<dbReference type="Proteomes" id="UP001165124">
    <property type="component" value="Unassembled WGS sequence"/>
</dbReference>
<dbReference type="AlphaFoldDB" id="A0A9W6PSY6"/>
<dbReference type="EMBL" id="BSRZ01000002">
    <property type="protein sequence ID" value="GLW62932.1"/>
    <property type="molecule type" value="Genomic_DNA"/>
</dbReference>
<comment type="similarity">
    <text evidence="2">Belongs to the binding-protein-dependent transport system permease family. FecCD subfamily.</text>
</comment>
<feature type="transmembrane region" description="Helical" evidence="8">
    <location>
        <begin position="12"/>
        <end position="30"/>
    </location>
</feature>
<evidence type="ECO:0000256" key="6">
    <source>
        <dbReference type="ARBA" id="ARBA00022989"/>
    </source>
</evidence>
<evidence type="ECO:0000313" key="9">
    <source>
        <dbReference type="EMBL" id="GLW62932.1"/>
    </source>
</evidence>
<evidence type="ECO:0000256" key="8">
    <source>
        <dbReference type="SAM" id="Phobius"/>
    </source>
</evidence>
<proteinExistence type="inferred from homology"/>
<evidence type="ECO:0000256" key="4">
    <source>
        <dbReference type="ARBA" id="ARBA00022475"/>
    </source>
</evidence>
<keyword evidence="7 8" id="KW-0472">Membrane</keyword>
<evidence type="ECO:0000256" key="1">
    <source>
        <dbReference type="ARBA" id="ARBA00004651"/>
    </source>
</evidence>
<evidence type="ECO:0000256" key="7">
    <source>
        <dbReference type="ARBA" id="ARBA00023136"/>
    </source>
</evidence>
<dbReference type="GO" id="GO:0005886">
    <property type="term" value="C:plasma membrane"/>
    <property type="evidence" value="ECO:0007669"/>
    <property type="project" value="UniProtKB-SubCell"/>
</dbReference>
<dbReference type="InterPro" id="IPR000522">
    <property type="entry name" value="ABC_transptr_permease_BtuC"/>
</dbReference>
<evidence type="ECO:0000256" key="3">
    <source>
        <dbReference type="ARBA" id="ARBA00022448"/>
    </source>
</evidence>
<dbReference type="SUPFAM" id="SSF81345">
    <property type="entry name" value="ABC transporter involved in vitamin B12 uptake, BtuC"/>
    <property type="match status" value="1"/>
</dbReference>
<dbReference type="GO" id="GO:0022857">
    <property type="term" value="F:transmembrane transporter activity"/>
    <property type="evidence" value="ECO:0007669"/>
    <property type="project" value="InterPro"/>
</dbReference>
<feature type="transmembrane region" description="Helical" evidence="8">
    <location>
        <begin position="328"/>
        <end position="347"/>
    </location>
</feature>
<evidence type="ECO:0000256" key="5">
    <source>
        <dbReference type="ARBA" id="ARBA00022692"/>
    </source>
</evidence>
<organism evidence="9 10">
    <name type="scientific">Actinomadura rubrobrunea</name>
    <dbReference type="NCBI Taxonomy" id="115335"/>
    <lineage>
        <taxon>Bacteria</taxon>
        <taxon>Bacillati</taxon>
        <taxon>Actinomycetota</taxon>
        <taxon>Actinomycetes</taxon>
        <taxon>Streptosporangiales</taxon>
        <taxon>Thermomonosporaceae</taxon>
        <taxon>Actinomadura</taxon>
    </lineage>
</organism>
<reference evidence="9" key="1">
    <citation type="submission" date="2023-02" db="EMBL/GenBank/DDBJ databases">
        <title>Actinomadura rubrobrunea NBRC 14622.</title>
        <authorList>
            <person name="Ichikawa N."/>
            <person name="Sato H."/>
            <person name="Tonouchi N."/>
        </authorList>
    </citation>
    <scope>NUCLEOTIDE SEQUENCE</scope>
    <source>
        <strain evidence="9">NBRC 14622</strain>
    </source>
</reference>
<dbReference type="GO" id="GO:0033214">
    <property type="term" value="P:siderophore-iron import into cell"/>
    <property type="evidence" value="ECO:0007669"/>
    <property type="project" value="TreeGrafter"/>
</dbReference>
<accession>A0A9W6PSY6</accession>
<keyword evidence="5 8" id="KW-0812">Transmembrane</keyword>
<keyword evidence="3" id="KW-0813">Transport</keyword>
<keyword evidence="4" id="KW-1003">Cell membrane</keyword>
<keyword evidence="10" id="KW-1185">Reference proteome</keyword>
<gene>
    <name evidence="9" type="ORF">Arub01_11760</name>
</gene>
<feature type="transmembrane region" description="Helical" evidence="8">
    <location>
        <begin position="210"/>
        <end position="233"/>
    </location>
</feature>
<evidence type="ECO:0000256" key="2">
    <source>
        <dbReference type="ARBA" id="ARBA00007935"/>
    </source>
</evidence>
<feature type="transmembrane region" description="Helical" evidence="8">
    <location>
        <begin position="87"/>
        <end position="107"/>
    </location>
</feature>
<dbReference type="RefSeq" id="WP_067911474.1">
    <property type="nucleotide sequence ID" value="NZ_BSRZ01000002.1"/>
</dbReference>